<reference evidence="2" key="1">
    <citation type="submission" date="2020-09" db="EMBL/GenBank/DDBJ databases">
        <title>Genome-Enabled Discovery of Anthraquinone Biosynthesis in Senna tora.</title>
        <authorList>
            <person name="Kang S.-H."/>
            <person name="Pandey R.P."/>
            <person name="Lee C.-M."/>
            <person name="Sim J.-S."/>
            <person name="Jeong J.-T."/>
            <person name="Choi B.-S."/>
            <person name="Jung M."/>
            <person name="Ginzburg D."/>
            <person name="Zhao K."/>
            <person name="Won S.Y."/>
            <person name="Oh T.-J."/>
            <person name="Yu Y."/>
            <person name="Kim N.-H."/>
            <person name="Lee O.R."/>
            <person name="Lee T.-H."/>
            <person name="Bashyal P."/>
            <person name="Kim T.-S."/>
            <person name="Lee W.-H."/>
            <person name="Kawkins C."/>
            <person name="Kim C.-K."/>
            <person name="Kim J.S."/>
            <person name="Ahn B.O."/>
            <person name="Rhee S.Y."/>
            <person name="Sohng J.K."/>
        </authorList>
    </citation>
    <scope>NUCLEOTIDE SEQUENCE</scope>
    <source>
        <tissue evidence="2">Leaf</tissue>
    </source>
</reference>
<evidence type="ECO:0000256" key="1">
    <source>
        <dbReference type="SAM" id="MobiDB-lite"/>
    </source>
</evidence>
<organism evidence="2 3">
    <name type="scientific">Senna tora</name>
    <dbReference type="NCBI Taxonomy" id="362788"/>
    <lineage>
        <taxon>Eukaryota</taxon>
        <taxon>Viridiplantae</taxon>
        <taxon>Streptophyta</taxon>
        <taxon>Embryophyta</taxon>
        <taxon>Tracheophyta</taxon>
        <taxon>Spermatophyta</taxon>
        <taxon>Magnoliopsida</taxon>
        <taxon>eudicotyledons</taxon>
        <taxon>Gunneridae</taxon>
        <taxon>Pentapetalae</taxon>
        <taxon>rosids</taxon>
        <taxon>fabids</taxon>
        <taxon>Fabales</taxon>
        <taxon>Fabaceae</taxon>
        <taxon>Caesalpinioideae</taxon>
        <taxon>Cassia clade</taxon>
        <taxon>Senna</taxon>
    </lineage>
</organism>
<keyword evidence="3" id="KW-1185">Reference proteome</keyword>
<sequence>MGVAGFQNPKTEGGRDPQTGVITTSDHQKQKECKINRHVTRCS</sequence>
<feature type="region of interest" description="Disordered" evidence="1">
    <location>
        <begin position="1"/>
        <end position="43"/>
    </location>
</feature>
<dbReference type="EMBL" id="JAAIUW010000009">
    <property type="protein sequence ID" value="KAF7815038.1"/>
    <property type="molecule type" value="Genomic_DNA"/>
</dbReference>
<comment type="caution">
    <text evidence="2">The sequence shown here is derived from an EMBL/GenBank/DDBJ whole genome shotgun (WGS) entry which is preliminary data.</text>
</comment>
<protein>
    <submittedName>
        <fullName evidence="2">Uncharacterized protein</fullName>
    </submittedName>
</protein>
<evidence type="ECO:0000313" key="3">
    <source>
        <dbReference type="Proteomes" id="UP000634136"/>
    </source>
</evidence>
<feature type="compositionally biased region" description="Basic and acidic residues" evidence="1">
    <location>
        <begin position="26"/>
        <end position="35"/>
    </location>
</feature>
<proteinExistence type="predicted"/>
<evidence type="ECO:0000313" key="2">
    <source>
        <dbReference type="EMBL" id="KAF7815038.1"/>
    </source>
</evidence>
<dbReference type="Proteomes" id="UP000634136">
    <property type="component" value="Unassembled WGS sequence"/>
</dbReference>
<name>A0A834T4G4_9FABA</name>
<gene>
    <name evidence="2" type="ORF">G2W53_029007</name>
</gene>
<accession>A0A834T4G4</accession>
<dbReference type="AlphaFoldDB" id="A0A834T4G4"/>